<comment type="caution">
    <text evidence="1">The sequence shown here is derived from an EMBL/GenBank/DDBJ whole genome shotgun (WGS) entry which is preliminary data.</text>
</comment>
<dbReference type="VEuPathDB" id="VectorBase:RSAN_046064"/>
<reference evidence="1" key="2">
    <citation type="submission" date="2021-09" db="EMBL/GenBank/DDBJ databases">
        <authorList>
            <person name="Jia N."/>
            <person name="Wang J."/>
            <person name="Shi W."/>
            <person name="Du L."/>
            <person name="Sun Y."/>
            <person name="Zhan W."/>
            <person name="Jiang J."/>
            <person name="Wang Q."/>
            <person name="Zhang B."/>
            <person name="Ji P."/>
            <person name="Sakyi L.B."/>
            <person name="Cui X."/>
            <person name="Yuan T."/>
            <person name="Jiang B."/>
            <person name="Yang W."/>
            <person name="Lam T.T.-Y."/>
            <person name="Chang Q."/>
            <person name="Ding S."/>
            <person name="Wang X."/>
            <person name="Zhu J."/>
            <person name="Ruan X."/>
            <person name="Zhao L."/>
            <person name="Wei J."/>
            <person name="Que T."/>
            <person name="Du C."/>
            <person name="Cheng J."/>
            <person name="Dai P."/>
            <person name="Han X."/>
            <person name="Huang E."/>
            <person name="Gao Y."/>
            <person name="Liu J."/>
            <person name="Shao H."/>
            <person name="Ye R."/>
            <person name="Li L."/>
            <person name="Wei W."/>
            <person name="Wang X."/>
            <person name="Wang C."/>
            <person name="Huo Q."/>
            <person name="Li W."/>
            <person name="Guo W."/>
            <person name="Chen H."/>
            <person name="Chen S."/>
            <person name="Zhou L."/>
            <person name="Zhou L."/>
            <person name="Ni X."/>
            <person name="Tian J."/>
            <person name="Zhou Y."/>
            <person name="Sheng Y."/>
            <person name="Liu T."/>
            <person name="Pan Y."/>
            <person name="Xia L."/>
            <person name="Li J."/>
            <person name="Zhao F."/>
            <person name="Cao W."/>
        </authorList>
    </citation>
    <scope>NUCLEOTIDE SEQUENCE</scope>
    <source>
        <strain evidence="1">Rsan-2018</strain>
        <tissue evidence="1">Larvae</tissue>
    </source>
</reference>
<organism evidence="1 2">
    <name type="scientific">Rhipicephalus sanguineus</name>
    <name type="common">Brown dog tick</name>
    <name type="synonym">Ixodes sanguineus</name>
    <dbReference type="NCBI Taxonomy" id="34632"/>
    <lineage>
        <taxon>Eukaryota</taxon>
        <taxon>Metazoa</taxon>
        <taxon>Ecdysozoa</taxon>
        <taxon>Arthropoda</taxon>
        <taxon>Chelicerata</taxon>
        <taxon>Arachnida</taxon>
        <taxon>Acari</taxon>
        <taxon>Parasitiformes</taxon>
        <taxon>Ixodida</taxon>
        <taxon>Ixodoidea</taxon>
        <taxon>Ixodidae</taxon>
        <taxon>Rhipicephalinae</taxon>
        <taxon>Rhipicephalus</taxon>
        <taxon>Rhipicephalus</taxon>
    </lineage>
</organism>
<keyword evidence="2" id="KW-1185">Reference proteome</keyword>
<evidence type="ECO:0000313" key="2">
    <source>
        <dbReference type="Proteomes" id="UP000821837"/>
    </source>
</evidence>
<sequence>MGFSDGRLSSFQAPSPQVLPTAECRTWTAAAERWQRRVQARLQSTPVPPPLTPESPSPSGLGYIPPYCQTGVTPHASQHYSNRPPTSRVAWAYCTLQLTQLEGGAQTGKMLARAREAFPVTKQGVRSRPCTPGSGKCVTGRPDDFNWVTARFPFRAGRRILRPRRADNEAATTTTLVTLRPKNTPPTWSVFFQLANVASSHPLPLNHRHAAALDQLSLHTA</sequence>
<gene>
    <name evidence="1" type="ORF">HPB52_018337</name>
</gene>
<evidence type="ECO:0000313" key="1">
    <source>
        <dbReference type="EMBL" id="KAH7969464.1"/>
    </source>
</evidence>
<reference evidence="1" key="1">
    <citation type="journal article" date="2020" name="Cell">
        <title>Large-Scale Comparative Analyses of Tick Genomes Elucidate Their Genetic Diversity and Vector Capacities.</title>
        <authorList>
            <consortium name="Tick Genome and Microbiome Consortium (TIGMIC)"/>
            <person name="Jia N."/>
            <person name="Wang J."/>
            <person name="Shi W."/>
            <person name="Du L."/>
            <person name="Sun Y."/>
            <person name="Zhan W."/>
            <person name="Jiang J.F."/>
            <person name="Wang Q."/>
            <person name="Zhang B."/>
            <person name="Ji P."/>
            <person name="Bell-Sakyi L."/>
            <person name="Cui X.M."/>
            <person name="Yuan T.T."/>
            <person name="Jiang B.G."/>
            <person name="Yang W.F."/>
            <person name="Lam T.T."/>
            <person name="Chang Q.C."/>
            <person name="Ding S.J."/>
            <person name="Wang X.J."/>
            <person name="Zhu J.G."/>
            <person name="Ruan X.D."/>
            <person name="Zhao L."/>
            <person name="Wei J.T."/>
            <person name="Ye R.Z."/>
            <person name="Que T.C."/>
            <person name="Du C.H."/>
            <person name="Zhou Y.H."/>
            <person name="Cheng J.X."/>
            <person name="Dai P.F."/>
            <person name="Guo W.B."/>
            <person name="Han X.H."/>
            <person name="Huang E.J."/>
            <person name="Li L.F."/>
            <person name="Wei W."/>
            <person name="Gao Y.C."/>
            <person name="Liu J.Z."/>
            <person name="Shao H.Z."/>
            <person name="Wang X."/>
            <person name="Wang C.C."/>
            <person name="Yang T.C."/>
            <person name="Huo Q.B."/>
            <person name="Li W."/>
            <person name="Chen H.Y."/>
            <person name="Chen S.E."/>
            <person name="Zhou L.G."/>
            <person name="Ni X.B."/>
            <person name="Tian J.H."/>
            <person name="Sheng Y."/>
            <person name="Liu T."/>
            <person name="Pan Y.S."/>
            <person name="Xia L.Y."/>
            <person name="Li J."/>
            <person name="Zhao F."/>
            <person name="Cao W.C."/>
        </authorList>
    </citation>
    <scope>NUCLEOTIDE SEQUENCE</scope>
    <source>
        <strain evidence="1">Rsan-2018</strain>
    </source>
</reference>
<dbReference type="EMBL" id="JABSTV010001248">
    <property type="protein sequence ID" value="KAH7969464.1"/>
    <property type="molecule type" value="Genomic_DNA"/>
</dbReference>
<proteinExistence type="predicted"/>
<protein>
    <submittedName>
        <fullName evidence="1">Uncharacterized protein</fullName>
    </submittedName>
</protein>
<accession>A0A9D4T473</accession>
<name>A0A9D4T473_RHISA</name>
<dbReference type="AlphaFoldDB" id="A0A9D4T473"/>
<dbReference type="Proteomes" id="UP000821837">
    <property type="component" value="Unassembled WGS sequence"/>
</dbReference>